<reference evidence="1 2" key="1">
    <citation type="submission" date="2017-04" db="EMBL/GenBank/DDBJ databases">
        <title>Comparative genome analysis of Subtercola boreus.</title>
        <authorList>
            <person name="Cho Y.-J."/>
            <person name="Cho A."/>
            <person name="Kim O.-S."/>
            <person name="Lee J.-I."/>
        </authorList>
    </citation>
    <scope>NUCLEOTIDE SEQUENCE [LARGE SCALE GENOMIC DNA]</scope>
    <source>
        <strain evidence="1 2">P28004</strain>
    </source>
</reference>
<sequence length="426" mass="46248">MTLSSTTAHLPRGAVVEVPPELLLPAGSTANGAIGLHDYVILGGGCAGLSAAIALLDAGASGSILIVDSRVDYRDDRTWCFWDVEPTPFTHLARGRWNSWEVRSAGSRAVSSPSAGRTAYVSIAANDFYLYALDRLVTAGTVRLLFGEPAEAYVDTEDEVIVTTARHSLRARQVIDARGLGMSGVDRARSKTSGTSLPQAFVGLHIVADHPVFDEDSCLLMDFTVDQSCGLRFMYVVPVSATEALVENVFLTETGLSEAAYVAGIELYLARSFGLEAHQYRVLSRERGCIPMTDSAFDNRPSPRVTLLGTLGGATRPSTGYTFLRIQRSCRAAAARLVNGSERGGESDPCSLLDSIFLRFLRDHPERAPRVFHRMFDAVDPNALVRFLSDQSDWRDIARLIIALPKIWFLAAALKVLVGRLGNVAR</sequence>
<proteinExistence type="predicted"/>
<dbReference type="EMBL" id="NBXE01000035">
    <property type="protein sequence ID" value="RFA24930.1"/>
    <property type="molecule type" value="Genomic_DNA"/>
</dbReference>
<dbReference type="Pfam" id="PF05834">
    <property type="entry name" value="Lycopene_cycl"/>
    <property type="match status" value="1"/>
</dbReference>
<protein>
    <recommendedName>
        <fullName evidence="3">Lycopene cyclase</fullName>
    </recommendedName>
</protein>
<evidence type="ECO:0000313" key="2">
    <source>
        <dbReference type="Proteomes" id="UP000257080"/>
    </source>
</evidence>
<gene>
    <name evidence="1" type="ORF">B7R25_15325</name>
</gene>
<dbReference type="AlphaFoldDB" id="A0A3E0W6Z6"/>
<dbReference type="Proteomes" id="UP000257080">
    <property type="component" value="Unassembled WGS sequence"/>
</dbReference>
<dbReference type="InterPro" id="IPR036188">
    <property type="entry name" value="FAD/NAD-bd_sf"/>
</dbReference>
<dbReference type="Gene3D" id="3.50.50.60">
    <property type="entry name" value="FAD/NAD(P)-binding domain"/>
    <property type="match status" value="1"/>
</dbReference>
<evidence type="ECO:0000313" key="1">
    <source>
        <dbReference type="EMBL" id="RFA24930.1"/>
    </source>
</evidence>
<organism evidence="1 2">
    <name type="scientific">Subtercola boreus</name>
    <dbReference type="NCBI Taxonomy" id="120213"/>
    <lineage>
        <taxon>Bacteria</taxon>
        <taxon>Bacillati</taxon>
        <taxon>Actinomycetota</taxon>
        <taxon>Actinomycetes</taxon>
        <taxon>Micrococcales</taxon>
        <taxon>Microbacteriaceae</taxon>
        <taxon>Subtercola</taxon>
    </lineage>
</organism>
<evidence type="ECO:0008006" key="3">
    <source>
        <dbReference type="Google" id="ProtNLM"/>
    </source>
</evidence>
<dbReference type="OrthoDB" id="24355at2"/>
<comment type="caution">
    <text evidence="1">The sequence shown here is derived from an EMBL/GenBank/DDBJ whole genome shotgun (WGS) entry which is preliminary data.</text>
</comment>
<accession>A0A3E0W6Z6</accession>
<name>A0A3E0W6Z6_9MICO</name>
<dbReference type="SUPFAM" id="SSF51905">
    <property type="entry name" value="FAD/NAD(P)-binding domain"/>
    <property type="match status" value="1"/>
</dbReference>
<dbReference type="RefSeq" id="WP_116419833.1">
    <property type="nucleotide sequence ID" value="NZ_NBXC01000030.1"/>
</dbReference>